<dbReference type="Gene3D" id="1.20.1440.20">
    <property type="entry name" value="LemA-like domain"/>
    <property type="match status" value="1"/>
</dbReference>
<evidence type="ECO:0000256" key="3">
    <source>
        <dbReference type="ARBA" id="ARBA00022692"/>
    </source>
</evidence>
<keyword evidence="4" id="KW-1133">Transmembrane helix</keyword>
<keyword evidence="3" id="KW-0812">Transmembrane</keyword>
<sequence length="194" mass="21844">MKKGLIIIGILVIVGLLIGSSYNSLVDLDENVNAKWSNVESSYQRRADLIPNIVNTAQAYAKFEKETFVEVTNARSKATSIQIDPSNITPEQLQQFQQAQQGLSSALSRLLATFERYPDLKANENFKELINELERTENRIDVDRKRFIESAKELNAAVRRFPKNITASLFGFEKRAYFESDEGASKAPVVPNSI</sequence>
<dbReference type="Pfam" id="PF04011">
    <property type="entry name" value="LemA"/>
    <property type="match status" value="1"/>
</dbReference>
<dbReference type="PANTHER" id="PTHR34478:SF2">
    <property type="entry name" value="MEMBRANE PROTEIN"/>
    <property type="match status" value="1"/>
</dbReference>
<feature type="coiled-coil region" evidence="6">
    <location>
        <begin position="119"/>
        <end position="146"/>
    </location>
</feature>
<keyword evidence="5" id="KW-0472">Membrane</keyword>
<accession>A0ABV9HWJ8</accession>
<name>A0ABV9HWJ8_9FLAO</name>
<protein>
    <submittedName>
        <fullName evidence="7">LemA family protein</fullName>
    </submittedName>
</protein>
<keyword evidence="6" id="KW-0175">Coiled coil</keyword>
<dbReference type="SUPFAM" id="SSF140478">
    <property type="entry name" value="LemA-like"/>
    <property type="match status" value="1"/>
</dbReference>
<dbReference type="RefSeq" id="WP_379978153.1">
    <property type="nucleotide sequence ID" value="NZ_JBHSFV010000004.1"/>
</dbReference>
<comment type="caution">
    <text evidence="7">The sequence shown here is derived from an EMBL/GenBank/DDBJ whole genome shotgun (WGS) entry which is preliminary data.</text>
</comment>
<reference evidence="8" key="1">
    <citation type="journal article" date="2019" name="Int. J. Syst. Evol. Microbiol.">
        <title>The Global Catalogue of Microorganisms (GCM) 10K type strain sequencing project: providing services to taxonomists for standard genome sequencing and annotation.</title>
        <authorList>
            <consortium name="The Broad Institute Genomics Platform"/>
            <consortium name="The Broad Institute Genome Sequencing Center for Infectious Disease"/>
            <person name="Wu L."/>
            <person name="Ma J."/>
        </authorList>
    </citation>
    <scope>NUCLEOTIDE SEQUENCE [LARGE SCALE GENOMIC DNA]</scope>
    <source>
        <strain evidence="8">YJ-61-S</strain>
    </source>
</reference>
<evidence type="ECO:0000313" key="8">
    <source>
        <dbReference type="Proteomes" id="UP001596043"/>
    </source>
</evidence>
<evidence type="ECO:0000256" key="6">
    <source>
        <dbReference type="SAM" id="Coils"/>
    </source>
</evidence>
<comment type="subcellular location">
    <subcellularLocation>
        <location evidence="1">Membrane</location>
        <topology evidence="1">Single-pass membrane protein</topology>
    </subcellularLocation>
</comment>
<dbReference type="EMBL" id="JBHSFV010000004">
    <property type="protein sequence ID" value="MFC4633925.1"/>
    <property type="molecule type" value="Genomic_DNA"/>
</dbReference>
<dbReference type="Proteomes" id="UP001596043">
    <property type="component" value="Unassembled WGS sequence"/>
</dbReference>
<comment type="similarity">
    <text evidence="2">Belongs to the LemA family.</text>
</comment>
<evidence type="ECO:0000256" key="5">
    <source>
        <dbReference type="ARBA" id="ARBA00023136"/>
    </source>
</evidence>
<evidence type="ECO:0000313" key="7">
    <source>
        <dbReference type="EMBL" id="MFC4633925.1"/>
    </source>
</evidence>
<proteinExistence type="inferred from homology"/>
<dbReference type="InterPro" id="IPR023353">
    <property type="entry name" value="LemA-like_dom_sf"/>
</dbReference>
<gene>
    <name evidence="7" type="ORF">ACFO3O_08405</name>
</gene>
<dbReference type="PANTHER" id="PTHR34478">
    <property type="entry name" value="PROTEIN LEMA"/>
    <property type="match status" value="1"/>
</dbReference>
<keyword evidence="8" id="KW-1185">Reference proteome</keyword>
<evidence type="ECO:0000256" key="4">
    <source>
        <dbReference type="ARBA" id="ARBA00022989"/>
    </source>
</evidence>
<dbReference type="InterPro" id="IPR007156">
    <property type="entry name" value="MamQ_LemA"/>
</dbReference>
<evidence type="ECO:0000256" key="2">
    <source>
        <dbReference type="ARBA" id="ARBA00008854"/>
    </source>
</evidence>
<evidence type="ECO:0000256" key="1">
    <source>
        <dbReference type="ARBA" id="ARBA00004167"/>
    </source>
</evidence>
<organism evidence="7 8">
    <name type="scientific">Dokdonia ponticola</name>
    <dbReference type="NCBI Taxonomy" id="2041041"/>
    <lineage>
        <taxon>Bacteria</taxon>
        <taxon>Pseudomonadati</taxon>
        <taxon>Bacteroidota</taxon>
        <taxon>Flavobacteriia</taxon>
        <taxon>Flavobacteriales</taxon>
        <taxon>Flavobacteriaceae</taxon>
        <taxon>Dokdonia</taxon>
    </lineage>
</organism>